<name>G4YXM0_PHYSP</name>
<dbReference type="AlphaFoldDB" id="G4YXM0"/>
<protein>
    <submittedName>
        <fullName evidence="3">Uncharacterized protein</fullName>
    </submittedName>
</protein>
<evidence type="ECO:0000256" key="2">
    <source>
        <dbReference type="SAM" id="SignalP"/>
    </source>
</evidence>
<accession>G4YXM0</accession>
<proteinExistence type="predicted"/>
<gene>
    <name evidence="3" type="ORF">PHYSODRAFT_296564</name>
</gene>
<dbReference type="EMBL" id="JH159152">
    <property type="protein sequence ID" value="EGZ24509.1"/>
    <property type="molecule type" value="Genomic_DNA"/>
</dbReference>
<reference evidence="3 4" key="1">
    <citation type="journal article" date="2006" name="Science">
        <title>Phytophthora genome sequences uncover evolutionary origins and mechanisms of pathogenesis.</title>
        <authorList>
            <person name="Tyler B.M."/>
            <person name="Tripathy S."/>
            <person name="Zhang X."/>
            <person name="Dehal P."/>
            <person name="Jiang R.H."/>
            <person name="Aerts A."/>
            <person name="Arredondo F.D."/>
            <person name="Baxter L."/>
            <person name="Bensasson D."/>
            <person name="Beynon J.L."/>
            <person name="Chapman J."/>
            <person name="Damasceno C.M."/>
            <person name="Dorrance A.E."/>
            <person name="Dou D."/>
            <person name="Dickerman A.W."/>
            <person name="Dubchak I.L."/>
            <person name="Garbelotto M."/>
            <person name="Gijzen M."/>
            <person name="Gordon S.G."/>
            <person name="Govers F."/>
            <person name="Grunwald N.J."/>
            <person name="Huang W."/>
            <person name="Ivors K.L."/>
            <person name="Jones R.W."/>
            <person name="Kamoun S."/>
            <person name="Krampis K."/>
            <person name="Lamour K.H."/>
            <person name="Lee M.K."/>
            <person name="McDonald W.H."/>
            <person name="Medina M."/>
            <person name="Meijer H.J."/>
            <person name="Nordberg E.K."/>
            <person name="Maclean D.J."/>
            <person name="Ospina-Giraldo M.D."/>
            <person name="Morris P.F."/>
            <person name="Phuntumart V."/>
            <person name="Putnam N.H."/>
            <person name="Rash S."/>
            <person name="Rose J.K."/>
            <person name="Sakihama Y."/>
            <person name="Salamov A.A."/>
            <person name="Savidor A."/>
            <person name="Scheuring C.F."/>
            <person name="Smith B.M."/>
            <person name="Sobral B.W."/>
            <person name="Terry A."/>
            <person name="Torto-Alalibo T.A."/>
            <person name="Win J."/>
            <person name="Xu Z."/>
            <person name="Zhang H."/>
            <person name="Grigoriev I.V."/>
            <person name="Rokhsar D.S."/>
            <person name="Boore J.L."/>
        </authorList>
    </citation>
    <scope>NUCLEOTIDE SEQUENCE [LARGE SCALE GENOMIC DNA]</scope>
    <source>
        <strain evidence="3 4">P6497</strain>
    </source>
</reference>
<dbReference type="KEGG" id="psoj:PHYSODRAFT_296564"/>
<sequence>MNFKTCFSVALATVMATTAAADFQYCTDPVCGPVNSANTASRKVVMTAVPSLGAAVAVALWAAVASRYSAFRIFGKKDTNNRVASASVQEHPVAMMDLLTGVRVVCREDLRVQALGHVVTMTDDFADKSIHWTLPKAVKARGFRARSESHSQSKRRGQAETVRACLGYAACGNILGNRGTRSQHLSQLLQSSLEEGHVMINGNGN</sequence>
<organism evidence="3 4">
    <name type="scientific">Phytophthora sojae (strain P6497)</name>
    <name type="common">Soybean stem and root rot agent</name>
    <name type="synonym">Phytophthora megasperma f. sp. glycines</name>
    <dbReference type="NCBI Taxonomy" id="1094619"/>
    <lineage>
        <taxon>Eukaryota</taxon>
        <taxon>Sar</taxon>
        <taxon>Stramenopiles</taxon>
        <taxon>Oomycota</taxon>
        <taxon>Peronosporomycetes</taxon>
        <taxon>Peronosporales</taxon>
        <taxon>Peronosporaceae</taxon>
        <taxon>Phytophthora</taxon>
    </lineage>
</organism>
<feature type="signal peptide" evidence="2">
    <location>
        <begin position="1"/>
        <end position="20"/>
    </location>
</feature>
<keyword evidence="2" id="KW-0732">Signal</keyword>
<keyword evidence="1" id="KW-1133">Transmembrane helix</keyword>
<evidence type="ECO:0000256" key="1">
    <source>
        <dbReference type="SAM" id="Phobius"/>
    </source>
</evidence>
<evidence type="ECO:0000313" key="3">
    <source>
        <dbReference type="EMBL" id="EGZ24509.1"/>
    </source>
</evidence>
<dbReference type="InParanoid" id="G4YXM0"/>
<dbReference type="GeneID" id="20641386"/>
<dbReference type="RefSeq" id="XP_009519797.1">
    <property type="nucleotide sequence ID" value="XM_009521502.1"/>
</dbReference>
<keyword evidence="1" id="KW-0812">Transmembrane</keyword>
<evidence type="ECO:0000313" key="4">
    <source>
        <dbReference type="Proteomes" id="UP000002640"/>
    </source>
</evidence>
<feature type="chain" id="PRO_5003471606" evidence="2">
    <location>
        <begin position="21"/>
        <end position="205"/>
    </location>
</feature>
<keyword evidence="4" id="KW-1185">Reference proteome</keyword>
<keyword evidence="1" id="KW-0472">Membrane</keyword>
<feature type="transmembrane region" description="Helical" evidence="1">
    <location>
        <begin position="44"/>
        <end position="64"/>
    </location>
</feature>
<dbReference type="Proteomes" id="UP000002640">
    <property type="component" value="Unassembled WGS sequence"/>
</dbReference>